<dbReference type="Proteomes" id="UP001164746">
    <property type="component" value="Chromosome 8"/>
</dbReference>
<evidence type="ECO:0000313" key="1">
    <source>
        <dbReference type="EMBL" id="WAR11298.1"/>
    </source>
</evidence>
<reference evidence="1" key="1">
    <citation type="submission" date="2022-11" db="EMBL/GenBank/DDBJ databases">
        <title>Centuries of genome instability and evolution in soft-shell clam transmissible cancer (bioRxiv).</title>
        <authorList>
            <person name="Hart S.F.M."/>
            <person name="Yonemitsu M.A."/>
            <person name="Giersch R.M."/>
            <person name="Beal B.F."/>
            <person name="Arriagada G."/>
            <person name="Davis B.W."/>
            <person name="Ostrander E.A."/>
            <person name="Goff S.P."/>
            <person name="Metzger M.J."/>
        </authorList>
    </citation>
    <scope>NUCLEOTIDE SEQUENCE</scope>
    <source>
        <strain evidence="1">MELC-2E11</strain>
        <tissue evidence="1">Siphon/mantle</tissue>
    </source>
</reference>
<sequence>MAKNGLEIIEMTFMLMPDFAMLNGRDCLKDDFTCIRSQGCSVVVVDYCLVSHEKLHLFSNFSVMRARELVQKAEMHGFIGIPDHSFLTWEYDFDKTYVRESGVPISVQPHADNVIFRAKSIPDDLFSGDVCEMLFKTVNSLEQNLQTQENMDQSYPSLCSLIKVKLFDRVPHRKTVSLSYVNNKKRNLYKPWWREYLIELWNDVCVHEKYWLKATYRSFKTTLKILYLLEFVKIDSNTFWKTIGKIDVASKKMPRIPMEFVNNDGSIEYDALRSCNDTLINGLNGGDFENNICIFEVSKAVEKARQQNAPGFDIIPYEVFKNDIAISFLHIFFNLCYQKGKTTSDWGKGVLNPIPKPANVWQQGVSMKHCTVLEPFLDKLSLAYVSWKSTCLPTDCSLTVSAVSQRQSPDLIFQPDRLVA</sequence>
<dbReference type="EMBL" id="CP111019">
    <property type="protein sequence ID" value="WAR11298.1"/>
    <property type="molecule type" value="Genomic_DNA"/>
</dbReference>
<keyword evidence="2" id="KW-1185">Reference proteome</keyword>
<gene>
    <name evidence="1" type="ORF">MAR_025478</name>
</gene>
<name>A0ABY7EMT9_MYAAR</name>
<organism evidence="1 2">
    <name type="scientific">Mya arenaria</name>
    <name type="common">Soft-shell clam</name>
    <dbReference type="NCBI Taxonomy" id="6604"/>
    <lineage>
        <taxon>Eukaryota</taxon>
        <taxon>Metazoa</taxon>
        <taxon>Spiralia</taxon>
        <taxon>Lophotrochozoa</taxon>
        <taxon>Mollusca</taxon>
        <taxon>Bivalvia</taxon>
        <taxon>Autobranchia</taxon>
        <taxon>Heteroconchia</taxon>
        <taxon>Euheterodonta</taxon>
        <taxon>Imparidentia</taxon>
        <taxon>Neoheterodontei</taxon>
        <taxon>Myida</taxon>
        <taxon>Myoidea</taxon>
        <taxon>Myidae</taxon>
        <taxon>Mya</taxon>
    </lineage>
</organism>
<proteinExistence type="predicted"/>
<protein>
    <submittedName>
        <fullName evidence="1">Uncharacterized protein</fullName>
    </submittedName>
</protein>
<accession>A0ABY7EMT9</accession>
<evidence type="ECO:0000313" key="2">
    <source>
        <dbReference type="Proteomes" id="UP001164746"/>
    </source>
</evidence>